<dbReference type="HOGENOM" id="CLU_208436_0_0_6"/>
<accession>A0A0H2V806</accession>
<evidence type="ECO:0000313" key="1">
    <source>
        <dbReference type="EMBL" id="AAN80107.1"/>
    </source>
</evidence>
<dbReference type="KEGG" id="ecc:c1642"/>
<keyword evidence="2" id="KW-1185">Reference proteome</keyword>
<dbReference type="Proteomes" id="UP000001410">
    <property type="component" value="Chromosome"/>
</dbReference>
<sequence>MGQLSETETWQFLADNRNEMYIMPLRCAVVTSTAIPGYKDRRSEIEMVCLFDCVISGLFIKA</sequence>
<protein>
    <submittedName>
        <fullName evidence="1">Uncharacterized protein</fullName>
    </submittedName>
</protein>
<proteinExistence type="predicted"/>
<dbReference type="EMBL" id="AE014075">
    <property type="protein sequence ID" value="AAN80107.1"/>
    <property type="molecule type" value="Genomic_DNA"/>
</dbReference>
<name>A0A0H2V806_ECOL6</name>
<organism evidence="1 2">
    <name type="scientific">Escherichia coli O6:H1 (strain CFT073 / ATCC 700928 / UPEC)</name>
    <dbReference type="NCBI Taxonomy" id="199310"/>
    <lineage>
        <taxon>Bacteria</taxon>
        <taxon>Pseudomonadati</taxon>
        <taxon>Pseudomonadota</taxon>
        <taxon>Gammaproteobacteria</taxon>
        <taxon>Enterobacterales</taxon>
        <taxon>Enterobacteriaceae</taxon>
        <taxon>Escherichia</taxon>
    </lineage>
</organism>
<reference evidence="1 2" key="1">
    <citation type="journal article" date="2002" name="Proc. Natl. Acad. Sci. U.S.A.">
        <title>Extensive mosaic structure revealed by the complete genome sequence of uropathogenic Escherichia coli.</title>
        <authorList>
            <person name="Welch R.A."/>
            <person name="Burland V."/>
            <person name="Plunkett G.III."/>
            <person name="Redford P."/>
            <person name="Roesch P."/>
            <person name="Rasko D."/>
            <person name="Buckles E.L."/>
            <person name="Liou S.R."/>
            <person name="Boutin A."/>
            <person name="Hackett J."/>
            <person name="Stroud D."/>
            <person name="Mayhew G.F."/>
            <person name="Rose D.J."/>
            <person name="Zhou S."/>
            <person name="Schwartz D.C."/>
            <person name="Perna N.T."/>
            <person name="Mobley H.L."/>
            <person name="Donnenberg M.S."/>
            <person name="Blattner F.R."/>
        </authorList>
    </citation>
    <scope>NUCLEOTIDE SEQUENCE [LARGE SCALE GENOMIC DNA]</scope>
    <source>
        <strain evidence="2">CFT073 / ATCC 700928 / UPEC</strain>
    </source>
</reference>
<dbReference type="AlphaFoldDB" id="A0A0H2V806"/>
<gene>
    <name evidence="1" type="ordered locus">c1642</name>
</gene>
<evidence type="ECO:0000313" key="2">
    <source>
        <dbReference type="Proteomes" id="UP000001410"/>
    </source>
</evidence>